<feature type="compositionally biased region" description="Basic and acidic residues" evidence="1">
    <location>
        <begin position="186"/>
        <end position="201"/>
    </location>
</feature>
<evidence type="ECO:0000313" key="4">
    <source>
        <dbReference type="Proteomes" id="UP000008144"/>
    </source>
</evidence>
<feature type="transmembrane region" description="Helical" evidence="2">
    <location>
        <begin position="116"/>
        <end position="138"/>
    </location>
</feature>
<feature type="transmembrane region" description="Helical" evidence="2">
    <location>
        <begin position="33"/>
        <end position="54"/>
    </location>
</feature>
<dbReference type="Ensembl" id="ENSCINT00000032344.1">
    <property type="protein sequence ID" value="ENSCINP00000035552.1"/>
    <property type="gene ID" value="ENSCING00000022630.1"/>
</dbReference>
<keyword evidence="2" id="KW-0812">Transmembrane</keyword>
<reference evidence="3" key="4">
    <citation type="submission" date="2025-09" db="UniProtKB">
        <authorList>
            <consortium name="Ensembl"/>
        </authorList>
    </citation>
    <scope>IDENTIFICATION</scope>
</reference>
<keyword evidence="4" id="KW-1185">Reference proteome</keyword>
<protein>
    <submittedName>
        <fullName evidence="3">Uncharacterized protein</fullName>
    </submittedName>
</protein>
<keyword evidence="2" id="KW-1133">Transmembrane helix</keyword>
<feature type="compositionally biased region" description="Polar residues" evidence="1">
    <location>
        <begin position="210"/>
        <end position="222"/>
    </location>
</feature>
<reference evidence="4" key="1">
    <citation type="journal article" date="2002" name="Science">
        <title>The draft genome of Ciona intestinalis: insights into chordate and vertebrate origins.</title>
        <authorList>
            <person name="Dehal P."/>
            <person name="Satou Y."/>
            <person name="Campbell R.K."/>
            <person name="Chapman J."/>
            <person name="Degnan B."/>
            <person name="De Tomaso A."/>
            <person name="Davidson B."/>
            <person name="Di Gregorio A."/>
            <person name="Gelpke M."/>
            <person name="Goodstein D.M."/>
            <person name="Harafuji N."/>
            <person name="Hastings K.E."/>
            <person name="Ho I."/>
            <person name="Hotta K."/>
            <person name="Huang W."/>
            <person name="Kawashima T."/>
            <person name="Lemaire P."/>
            <person name="Martinez D."/>
            <person name="Meinertzhagen I.A."/>
            <person name="Necula S."/>
            <person name="Nonaka M."/>
            <person name="Putnam N."/>
            <person name="Rash S."/>
            <person name="Saiga H."/>
            <person name="Satake M."/>
            <person name="Terry A."/>
            <person name="Yamada L."/>
            <person name="Wang H.G."/>
            <person name="Awazu S."/>
            <person name="Azumi K."/>
            <person name="Boore J."/>
            <person name="Branno M."/>
            <person name="Chin-Bow S."/>
            <person name="DeSantis R."/>
            <person name="Doyle S."/>
            <person name="Francino P."/>
            <person name="Keys D.N."/>
            <person name="Haga S."/>
            <person name="Hayashi H."/>
            <person name="Hino K."/>
            <person name="Imai K.S."/>
            <person name="Inaba K."/>
            <person name="Kano S."/>
            <person name="Kobayashi K."/>
            <person name="Kobayashi M."/>
            <person name="Lee B.I."/>
            <person name="Makabe K.W."/>
            <person name="Manohar C."/>
            <person name="Matassi G."/>
            <person name="Medina M."/>
            <person name="Mochizuki Y."/>
            <person name="Mount S."/>
            <person name="Morishita T."/>
            <person name="Miura S."/>
            <person name="Nakayama A."/>
            <person name="Nishizaka S."/>
            <person name="Nomoto H."/>
            <person name="Ohta F."/>
            <person name="Oishi K."/>
            <person name="Rigoutsos I."/>
            <person name="Sano M."/>
            <person name="Sasaki A."/>
            <person name="Sasakura Y."/>
            <person name="Shoguchi E."/>
            <person name="Shin-i T."/>
            <person name="Spagnuolo A."/>
            <person name="Stainier D."/>
            <person name="Suzuki M.M."/>
            <person name="Tassy O."/>
            <person name="Takatori N."/>
            <person name="Tokuoka M."/>
            <person name="Yagi K."/>
            <person name="Yoshizaki F."/>
            <person name="Wada S."/>
            <person name="Zhang C."/>
            <person name="Hyatt P.D."/>
            <person name="Larimer F."/>
            <person name="Detter C."/>
            <person name="Doggett N."/>
            <person name="Glavina T."/>
            <person name="Hawkins T."/>
            <person name="Richardson P."/>
            <person name="Lucas S."/>
            <person name="Kohara Y."/>
            <person name="Levine M."/>
            <person name="Satoh N."/>
            <person name="Rokhsar D.S."/>
        </authorList>
    </citation>
    <scope>NUCLEOTIDE SEQUENCE [LARGE SCALE GENOMIC DNA]</scope>
</reference>
<dbReference type="HOGENOM" id="CLU_1247797_0_0_1"/>
<proteinExistence type="predicted"/>
<reference evidence="3" key="2">
    <citation type="journal article" date="2008" name="Genome Biol.">
        <title>Improved genome assembly and evidence-based global gene model set for the chordate Ciona intestinalis: new insight into intron and operon populations.</title>
        <authorList>
            <person name="Satou Y."/>
            <person name="Mineta K."/>
            <person name="Ogasawara M."/>
            <person name="Sasakura Y."/>
            <person name="Shoguchi E."/>
            <person name="Ueno K."/>
            <person name="Yamada L."/>
            <person name="Matsumoto J."/>
            <person name="Wasserscheid J."/>
            <person name="Dewar K."/>
            <person name="Wiley G.B."/>
            <person name="Macmil S.L."/>
            <person name="Roe B.A."/>
            <person name="Zeller R.W."/>
            <person name="Hastings K.E."/>
            <person name="Lemaire P."/>
            <person name="Lindquist E."/>
            <person name="Endo T."/>
            <person name="Hotta K."/>
            <person name="Inaba K."/>
        </authorList>
    </citation>
    <scope>NUCLEOTIDE SEQUENCE [LARGE SCALE GENOMIC DNA]</scope>
    <source>
        <strain evidence="3">wild type</strain>
    </source>
</reference>
<dbReference type="EMBL" id="EAAA01001620">
    <property type="status" value="NOT_ANNOTATED_CDS"/>
    <property type="molecule type" value="Genomic_DNA"/>
</dbReference>
<dbReference type="InParanoid" id="H2Y0W8"/>
<feature type="transmembrane region" description="Helical" evidence="2">
    <location>
        <begin position="75"/>
        <end position="96"/>
    </location>
</feature>
<sequence length="222" mass="24955">MASSKTTLVISNVSAANSTFGNPKEFSYTDVDWIVPTIINALLILLALWITFSVTHYGIKTDKWCTTAKRKSQQLSAGVIYSSVVLCAVMTILRYVTSFATFHLGIGEGKDYECEIISDMSFAMYCLVTACVYLFLWLRQRTFYANKMLNVSYNRFLRFVSASSFLVYPLMRHRKMQEASAWSGSPKDRNENVDDQNKERSIVTVDGQCDVTSTTDAPVSSS</sequence>
<name>H2Y0W8_CIOIN</name>
<dbReference type="AlphaFoldDB" id="H2Y0W8"/>
<organism evidence="3 4">
    <name type="scientific">Ciona intestinalis</name>
    <name type="common">Transparent sea squirt</name>
    <name type="synonym">Ascidia intestinalis</name>
    <dbReference type="NCBI Taxonomy" id="7719"/>
    <lineage>
        <taxon>Eukaryota</taxon>
        <taxon>Metazoa</taxon>
        <taxon>Chordata</taxon>
        <taxon>Tunicata</taxon>
        <taxon>Ascidiacea</taxon>
        <taxon>Phlebobranchia</taxon>
        <taxon>Cionidae</taxon>
        <taxon>Ciona</taxon>
    </lineage>
</organism>
<evidence type="ECO:0000256" key="1">
    <source>
        <dbReference type="SAM" id="MobiDB-lite"/>
    </source>
</evidence>
<keyword evidence="2" id="KW-0472">Membrane</keyword>
<dbReference type="Proteomes" id="UP000008144">
    <property type="component" value="Chromosome 3"/>
</dbReference>
<feature type="region of interest" description="Disordered" evidence="1">
    <location>
        <begin position="181"/>
        <end position="222"/>
    </location>
</feature>
<reference evidence="3" key="3">
    <citation type="submission" date="2025-08" db="UniProtKB">
        <authorList>
            <consortium name="Ensembl"/>
        </authorList>
    </citation>
    <scope>IDENTIFICATION</scope>
</reference>
<evidence type="ECO:0000256" key="2">
    <source>
        <dbReference type="SAM" id="Phobius"/>
    </source>
</evidence>
<evidence type="ECO:0000313" key="3">
    <source>
        <dbReference type="Ensembl" id="ENSCINP00000035552.1"/>
    </source>
</evidence>
<accession>H2Y0W8</accession>